<gene>
    <name evidence="2" type="ordered locus">OCU_03760</name>
</gene>
<dbReference type="HOGENOM" id="CLU_3254428_0_0_11"/>
<feature type="transmembrane region" description="Helical" evidence="1">
    <location>
        <begin position="21"/>
        <end position="39"/>
    </location>
</feature>
<keyword evidence="1" id="KW-0472">Membrane</keyword>
<dbReference type="EMBL" id="CP003322">
    <property type="protein sequence ID" value="AFC41596.1"/>
    <property type="molecule type" value="Genomic_DNA"/>
</dbReference>
<accession>H8ILX4</accession>
<protein>
    <submittedName>
        <fullName evidence="2">Uncharacterized protein</fullName>
    </submittedName>
</protein>
<dbReference type="Proteomes" id="UP000008004">
    <property type="component" value="Chromosome"/>
</dbReference>
<evidence type="ECO:0000313" key="2">
    <source>
        <dbReference type="EMBL" id="AFC41596.1"/>
    </source>
</evidence>
<reference evidence="2 3" key="1">
    <citation type="journal article" date="2012" name="J. Bacteriol.">
        <title>Complete genome sequence of Mycobacterium intracellulare strain ATCC 13950T.</title>
        <authorList>
            <person name="Kim B.J."/>
            <person name="Choi B.S."/>
            <person name="Lim J.S."/>
            <person name="Choi I.Y."/>
            <person name="Lee J.H."/>
            <person name="Chun J."/>
            <person name="Kook Y.H."/>
            <person name="Kim B.J."/>
        </authorList>
    </citation>
    <scope>NUCLEOTIDE SEQUENCE [LARGE SCALE GENOMIC DNA]</scope>
    <source>
        <strain evidence="3">ATCC 13950 / DSM 43223 / JCM 6384 / NCTC 13025 / 3600</strain>
    </source>
</reference>
<keyword evidence="1" id="KW-0812">Transmembrane</keyword>
<name>H8ILX4_MYCIA</name>
<evidence type="ECO:0000313" key="3">
    <source>
        <dbReference type="Proteomes" id="UP000008004"/>
    </source>
</evidence>
<dbReference type="KEGG" id="mia:OCU_03760"/>
<proteinExistence type="predicted"/>
<sequence length="42" mass="4740">MTRRRRGHRTPRPCKLAPRPGASFVMGSILSAVVAFHNVDRH</sequence>
<dbReference type="AlphaFoldDB" id="H8ILX4"/>
<keyword evidence="1" id="KW-1133">Transmembrane helix</keyword>
<organism evidence="2 3">
    <name type="scientific">Mycobacterium intracellulare (strain ATCC 13950 / DSM 43223 / JCM 6384 / NCTC 13025 / 3600)</name>
    <dbReference type="NCBI Taxonomy" id="487521"/>
    <lineage>
        <taxon>Bacteria</taxon>
        <taxon>Bacillati</taxon>
        <taxon>Actinomycetota</taxon>
        <taxon>Actinomycetes</taxon>
        <taxon>Mycobacteriales</taxon>
        <taxon>Mycobacteriaceae</taxon>
        <taxon>Mycobacterium</taxon>
        <taxon>Mycobacterium avium complex (MAC)</taxon>
    </lineage>
</organism>
<evidence type="ECO:0000256" key="1">
    <source>
        <dbReference type="SAM" id="Phobius"/>
    </source>
</evidence>